<organism evidence="3">
    <name type="scientific">uncultured Rubrobacteraceae bacterium</name>
    <dbReference type="NCBI Taxonomy" id="349277"/>
    <lineage>
        <taxon>Bacteria</taxon>
        <taxon>Bacillati</taxon>
        <taxon>Actinomycetota</taxon>
        <taxon>Rubrobacteria</taxon>
        <taxon>Rubrobacterales</taxon>
        <taxon>Rubrobacteraceae</taxon>
        <taxon>environmental samples</taxon>
    </lineage>
</organism>
<keyword evidence="2" id="KW-0812">Transmembrane</keyword>
<dbReference type="AlphaFoldDB" id="A0A6J4U4Q0"/>
<feature type="region of interest" description="Disordered" evidence="1">
    <location>
        <begin position="1"/>
        <end position="27"/>
    </location>
</feature>
<feature type="transmembrane region" description="Helical" evidence="2">
    <location>
        <begin position="37"/>
        <end position="68"/>
    </location>
</feature>
<keyword evidence="2" id="KW-0472">Membrane</keyword>
<evidence type="ECO:0000256" key="1">
    <source>
        <dbReference type="SAM" id="MobiDB-lite"/>
    </source>
</evidence>
<keyword evidence="2" id="KW-1133">Transmembrane helix</keyword>
<name>A0A6J4U4Q0_9ACTN</name>
<protein>
    <submittedName>
        <fullName evidence="3">Uncharacterized protein</fullName>
    </submittedName>
</protein>
<evidence type="ECO:0000313" key="3">
    <source>
        <dbReference type="EMBL" id="CAA9538100.1"/>
    </source>
</evidence>
<feature type="transmembrane region" description="Helical" evidence="2">
    <location>
        <begin position="80"/>
        <end position="99"/>
    </location>
</feature>
<gene>
    <name evidence="3" type="ORF">AVDCRST_MAG05-5081</name>
</gene>
<proteinExistence type="predicted"/>
<sequence>MRPLLGREQTTGARSGSGGKGASRAGQRLRSAVESGVLAGLLLAVAASVVVGAPAVFLCAVVGAWLALTAIVGPRNVLDAGCYFMLLVVGVVLVVDLATNGPASLLP</sequence>
<evidence type="ECO:0000256" key="2">
    <source>
        <dbReference type="SAM" id="Phobius"/>
    </source>
</evidence>
<reference evidence="3" key="1">
    <citation type="submission" date="2020-02" db="EMBL/GenBank/DDBJ databases">
        <authorList>
            <person name="Meier V. D."/>
        </authorList>
    </citation>
    <scope>NUCLEOTIDE SEQUENCE</scope>
    <source>
        <strain evidence="3">AVDCRST_MAG05</strain>
    </source>
</reference>
<accession>A0A6J4U4Q0</accession>
<dbReference type="EMBL" id="CADCVM010000540">
    <property type="protein sequence ID" value="CAA9538100.1"/>
    <property type="molecule type" value="Genomic_DNA"/>
</dbReference>